<evidence type="ECO:0000313" key="2">
    <source>
        <dbReference type="Proteomes" id="UP000295814"/>
    </source>
</evidence>
<proteinExistence type="predicted"/>
<name>A0A562YJ46_9FLAO</name>
<dbReference type="AlphaFoldDB" id="A0A562YJ46"/>
<dbReference type="Proteomes" id="UP000295814">
    <property type="component" value="Unassembled WGS sequence"/>
</dbReference>
<comment type="caution">
    <text evidence="1">The sequence shown here is derived from an EMBL/GenBank/DDBJ whole genome shotgun (WGS) entry which is preliminary data.</text>
</comment>
<keyword evidence="2" id="KW-1185">Reference proteome</keyword>
<organism evidence="1 2">
    <name type="scientific">Seonamhaeicola sediminis</name>
    <dbReference type="NCBI Taxonomy" id="2528206"/>
    <lineage>
        <taxon>Bacteria</taxon>
        <taxon>Pseudomonadati</taxon>
        <taxon>Bacteroidota</taxon>
        <taxon>Flavobacteriia</taxon>
        <taxon>Flavobacteriales</taxon>
        <taxon>Flavobacteriaceae</taxon>
    </lineage>
</organism>
<accession>A0A562YJ46</accession>
<dbReference type="OrthoDB" id="1443163at2"/>
<protein>
    <submittedName>
        <fullName evidence="1">Uncharacterized protein</fullName>
    </submittedName>
</protein>
<dbReference type="RefSeq" id="WP_133354268.1">
    <property type="nucleotide sequence ID" value="NZ_SMZJ02000001.1"/>
</dbReference>
<dbReference type="EMBL" id="SMZJ02000001">
    <property type="protein sequence ID" value="TWO34727.1"/>
    <property type="molecule type" value="Genomic_DNA"/>
</dbReference>
<sequence length="270" mass="32000">MTIRTDIQNKISQVLNELEDDIEETTKEATIILRYHRGKLMKHLNNDTLDSEEFIESEEKWDNIDNKLKSLNQIKKILVSHKNNHGVIEDLEALDKELTEYVDIANEKKLHIIEETFRYYGDKLPKEDTSIEDLIKLKIKESSNSQFIKETFLKACQNLDASIFEPLIDEDQYFEELDKYRFLQSMKEQFDYLKEIGVEKVHIAIGTCKMCYTGEKVYEFYKEPKKGKPAFAYNIQEKDGNIKDIFRCNFSDGYERDARNNRDPDIEYLF</sequence>
<gene>
    <name evidence="1" type="ORF">E1J38_002385</name>
</gene>
<reference evidence="1 2" key="1">
    <citation type="submission" date="2019-07" db="EMBL/GenBank/DDBJ databases">
        <title>Seonamhaeicola sp. W255 draft genome.</title>
        <authorList>
            <person name="Zhang X.-Y."/>
            <person name="Zhang R."/>
            <person name="Zhong Y.-L."/>
            <person name="Du Z.-J."/>
        </authorList>
    </citation>
    <scope>NUCLEOTIDE SEQUENCE [LARGE SCALE GENOMIC DNA]</scope>
    <source>
        <strain evidence="1 2">W255</strain>
    </source>
</reference>
<evidence type="ECO:0000313" key="1">
    <source>
        <dbReference type="EMBL" id="TWO34727.1"/>
    </source>
</evidence>